<dbReference type="GO" id="GO:0005743">
    <property type="term" value="C:mitochondrial inner membrane"/>
    <property type="evidence" value="ECO:0007669"/>
    <property type="project" value="UniProtKB-SubCell"/>
</dbReference>
<reference evidence="17" key="1">
    <citation type="journal article" date="2019" name="Zoological Lett">
        <title>Mitochondrial genome diversity and evolution in Branchiopoda (Crustacea).</title>
        <authorList>
            <person name="Luchetti A."/>
            <person name="Forni G."/>
            <person name="Skaist A.M."/>
            <person name="Wheelan S.J."/>
            <person name="Mantovani B."/>
        </authorList>
    </citation>
    <scope>NUCLEOTIDE SEQUENCE</scope>
    <source>
        <strain evidence="17">Lart-F3</strain>
    </source>
</reference>
<keyword evidence="6 16" id="KW-0679">Respiratory chain</keyword>
<keyword evidence="13 16" id="KW-0496">Mitochondrion</keyword>
<keyword evidence="7 16" id="KW-0812">Transmembrane</keyword>
<dbReference type="EMBL" id="MK579380">
    <property type="protein sequence ID" value="QCZ36045.1"/>
    <property type="molecule type" value="Genomic_DNA"/>
</dbReference>
<keyword evidence="9 16" id="KW-0249">Electron transport</keyword>
<dbReference type="GO" id="GO:0008137">
    <property type="term" value="F:NADH dehydrogenase (ubiquinone) activity"/>
    <property type="evidence" value="ECO:0007669"/>
    <property type="project" value="UniProtKB-EC"/>
</dbReference>
<evidence type="ECO:0000256" key="16">
    <source>
        <dbReference type="RuleBase" id="RU004419"/>
    </source>
</evidence>
<comment type="subcellular location">
    <subcellularLocation>
        <location evidence="16">Mitochondrion inner membrane</location>
        <topology evidence="16">Multi-pass membrane protein</topology>
    </subcellularLocation>
    <subcellularLocation>
        <location evidence="1">Mitochondrion membrane</location>
        <topology evidence="1">Multi-pass membrane protein</topology>
    </subcellularLocation>
</comment>
<evidence type="ECO:0000313" key="17">
    <source>
        <dbReference type="EMBL" id="QCZ36045.1"/>
    </source>
</evidence>
<evidence type="ECO:0000256" key="9">
    <source>
        <dbReference type="ARBA" id="ARBA00022982"/>
    </source>
</evidence>
<evidence type="ECO:0000256" key="13">
    <source>
        <dbReference type="ARBA" id="ARBA00023128"/>
    </source>
</evidence>
<keyword evidence="10 16" id="KW-1133">Transmembrane helix</keyword>
<dbReference type="AlphaFoldDB" id="A0A5B7XUG0"/>
<feature type="transmembrane region" description="Helical" evidence="16">
    <location>
        <begin position="36"/>
        <end position="56"/>
    </location>
</feature>
<geneLocation type="mitochondrion" evidence="17"/>
<keyword evidence="16" id="KW-0999">Mitochondrion inner membrane</keyword>
<keyword evidence="8 16" id="KW-1278">Translocase</keyword>
<dbReference type="InterPro" id="IPR001133">
    <property type="entry name" value="NADH_UbQ_OxRdtase_chain4L/K"/>
</dbReference>
<keyword evidence="12 16" id="KW-0830">Ubiquinone</keyword>
<evidence type="ECO:0000256" key="12">
    <source>
        <dbReference type="ARBA" id="ARBA00023075"/>
    </source>
</evidence>
<comment type="catalytic activity">
    <reaction evidence="15 16">
        <text>a ubiquinone + NADH + 5 H(+)(in) = a ubiquinol + NAD(+) + 4 H(+)(out)</text>
        <dbReference type="Rhea" id="RHEA:29091"/>
        <dbReference type="Rhea" id="RHEA-COMP:9565"/>
        <dbReference type="Rhea" id="RHEA-COMP:9566"/>
        <dbReference type="ChEBI" id="CHEBI:15378"/>
        <dbReference type="ChEBI" id="CHEBI:16389"/>
        <dbReference type="ChEBI" id="CHEBI:17976"/>
        <dbReference type="ChEBI" id="CHEBI:57540"/>
        <dbReference type="ChEBI" id="CHEBI:57945"/>
        <dbReference type="EC" id="7.1.1.2"/>
    </reaction>
</comment>
<feature type="transmembrane region" description="Helical" evidence="16">
    <location>
        <begin position="12"/>
        <end position="29"/>
    </location>
</feature>
<evidence type="ECO:0000256" key="11">
    <source>
        <dbReference type="ARBA" id="ARBA00023027"/>
    </source>
</evidence>
<evidence type="ECO:0000256" key="10">
    <source>
        <dbReference type="ARBA" id="ARBA00022989"/>
    </source>
</evidence>
<dbReference type="GO" id="GO:0042773">
    <property type="term" value="P:ATP synthesis coupled electron transport"/>
    <property type="evidence" value="ECO:0007669"/>
    <property type="project" value="UniProtKB-UniRule"/>
</dbReference>
<evidence type="ECO:0000256" key="14">
    <source>
        <dbReference type="ARBA" id="ARBA00023136"/>
    </source>
</evidence>
<accession>A0A5B7XUG0</accession>
<keyword evidence="5 16" id="KW-0813">Transport</keyword>
<evidence type="ECO:0000256" key="3">
    <source>
        <dbReference type="ARBA" id="ARBA00012944"/>
    </source>
</evidence>
<evidence type="ECO:0000256" key="7">
    <source>
        <dbReference type="ARBA" id="ARBA00022692"/>
    </source>
</evidence>
<name>A0A5B7XUG0_9CRUS</name>
<dbReference type="RefSeq" id="YP_009689600.1">
    <property type="nucleotide sequence ID" value="NC_044654.1"/>
</dbReference>
<comment type="function">
    <text evidence="16">Core subunit of the mitochondrial membrane respiratory chain NADH dehydrogenase (Complex I) which catalyzes electron transfer from NADH through the respiratory chain, using ubiquinone as an electron acceptor.</text>
</comment>
<evidence type="ECO:0000256" key="8">
    <source>
        <dbReference type="ARBA" id="ARBA00022967"/>
    </source>
</evidence>
<gene>
    <name evidence="17" type="primary">ND4L</name>
</gene>
<protein>
    <recommendedName>
        <fullName evidence="4 16">NADH-ubiquinone oxidoreductase chain 4L</fullName>
        <ecNumber evidence="3 16">7.1.1.2</ecNumber>
    </recommendedName>
</protein>
<dbReference type="GO" id="GO:0016651">
    <property type="term" value="F:oxidoreductase activity, acting on NAD(P)H"/>
    <property type="evidence" value="ECO:0007669"/>
    <property type="project" value="InterPro"/>
</dbReference>
<dbReference type="InterPro" id="IPR039428">
    <property type="entry name" value="NUOK/Mnh_C1-like"/>
</dbReference>
<evidence type="ECO:0000256" key="2">
    <source>
        <dbReference type="ARBA" id="ARBA00010519"/>
    </source>
</evidence>
<keyword evidence="11 16" id="KW-0520">NAD</keyword>
<dbReference type="Gene3D" id="1.10.287.3510">
    <property type="match status" value="1"/>
</dbReference>
<feature type="transmembrane region" description="Helical" evidence="16">
    <location>
        <begin position="62"/>
        <end position="87"/>
    </location>
</feature>
<evidence type="ECO:0000256" key="1">
    <source>
        <dbReference type="ARBA" id="ARBA00004225"/>
    </source>
</evidence>
<evidence type="ECO:0000256" key="6">
    <source>
        <dbReference type="ARBA" id="ARBA00022660"/>
    </source>
</evidence>
<sequence>MLNSFLNLPGWLYLGLIMVLSGVWVFVFYRRHLLAVLMSLEGMMLGQFFLLCNMFALLGYEFYFLLVFLVLMVCEAALGLAILISIVRSHGSDYFNSFTTLQC</sequence>
<evidence type="ECO:0000256" key="4">
    <source>
        <dbReference type="ARBA" id="ARBA00016612"/>
    </source>
</evidence>
<dbReference type="Pfam" id="PF00420">
    <property type="entry name" value="Oxidored_q2"/>
    <property type="match status" value="1"/>
</dbReference>
<keyword evidence="14 16" id="KW-0472">Membrane</keyword>
<dbReference type="GO" id="GO:0030964">
    <property type="term" value="C:NADH dehydrogenase complex"/>
    <property type="evidence" value="ECO:0007669"/>
    <property type="project" value="TreeGrafter"/>
</dbReference>
<organism evidence="17">
    <name type="scientific">Lepidurus arcticus</name>
    <dbReference type="NCBI Taxonomy" id="77708"/>
    <lineage>
        <taxon>Eukaryota</taxon>
        <taxon>Metazoa</taxon>
        <taxon>Ecdysozoa</taxon>
        <taxon>Arthropoda</taxon>
        <taxon>Crustacea</taxon>
        <taxon>Branchiopoda</taxon>
        <taxon>Notostraca</taxon>
        <taxon>Triopsidae</taxon>
        <taxon>Lepidurus</taxon>
    </lineage>
</organism>
<dbReference type="GeneID" id="41792793"/>
<dbReference type="CTD" id="4539"/>
<evidence type="ECO:0000256" key="15">
    <source>
        <dbReference type="ARBA" id="ARBA00049551"/>
    </source>
</evidence>
<comment type="similarity">
    <text evidence="2 16">Belongs to the complex I subunit 4L family.</text>
</comment>
<proteinExistence type="inferred from homology"/>
<dbReference type="EC" id="7.1.1.2" evidence="3 16"/>
<evidence type="ECO:0000256" key="5">
    <source>
        <dbReference type="ARBA" id="ARBA00022448"/>
    </source>
</evidence>
<dbReference type="PANTHER" id="PTHR11434">
    <property type="entry name" value="NADH-UBIQUINONE OXIDOREDUCTASE SUBUNIT ND4L"/>
    <property type="match status" value="1"/>
</dbReference>
<dbReference type="PANTHER" id="PTHR11434:SF0">
    <property type="entry name" value="NADH-UBIQUINONE OXIDOREDUCTASE CHAIN 4L"/>
    <property type="match status" value="1"/>
</dbReference>